<protein>
    <submittedName>
        <fullName evidence="1">Uncharacterized protein</fullName>
    </submittedName>
</protein>
<name>A0A6C0KI00_9ZZZZ</name>
<reference evidence="1" key="1">
    <citation type="journal article" date="2020" name="Nature">
        <title>Giant virus diversity and host interactions through global metagenomics.</title>
        <authorList>
            <person name="Schulz F."/>
            <person name="Roux S."/>
            <person name="Paez-Espino D."/>
            <person name="Jungbluth S."/>
            <person name="Walsh D.A."/>
            <person name="Denef V.J."/>
            <person name="McMahon K.D."/>
            <person name="Konstantinidis K.T."/>
            <person name="Eloe-Fadrosh E.A."/>
            <person name="Kyrpides N.C."/>
            <person name="Woyke T."/>
        </authorList>
    </citation>
    <scope>NUCLEOTIDE SEQUENCE</scope>
    <source>
        <strain evidence="1">GVMAG-S-3300011013-78</strain>
    </source>
</reference>
<evidence type="ECO:0000313" key="1">
    <source>
        <dbReference type="EMBL" id="QHU16300.1"/>
    </source>
</evidence>
<dbReference type="AlphaFoldDB" id="A0A6C0KI00"/>
<proteinExistence type="predicted"/>
<accession>A0A6C0KI00</accession>
<organism evidence="1">
    <name type="scientific">viral metagenome</name>
    <dbReference type="NCBI Taxonomy" id="1070528"/>
    <lineage>
        <taxon>unclassified sequences</taxon>
        <taxon>metagenomes</taxon>
        <taxon>organismal metagenomes</taxon>
    </lineage>
</organism>
<sequence>MAFSSKKPSALKKSKFNFVPLKPLIMTPIDPRILEIQENLKKMDGDLIQTIYNSPHLPLVKGLKIKNIGMVMRNGQPEKQRHILFVESILTPNKKIPVMSEKFSNGQLFYQSTGTSRELNTSIQDLWFPFEYLGRTKIHKSEDKYLLDDKLIKKDMENKEGNNPLLYMRFINANNTAISKYLQSVVVQPSNNFPIIEPNDPFAHFTSQDELIEYIKNTPSEII</sequence>
<dbReference type="EMBL" id="MN740879">
    <property type="protein sequence ID" value="QHU16300.1"/>
    <property type="molecule type" value="Genomic_DNA"/>
</dbReference>